<keyword evidence="9" id="KW-1185">Reference proteome</keyword>
<dbReference type="SUPFAM" id="SSF48452">
    <property type="entry name" value="TPR-like"/>
    <property type="match status" value="1"/>
</dbReference>
<evidence type="ECO:0000313" key="8">
    <source>
        <dbReference type="EMBL" id="CAD7654068.1"/>
    </source>
</evidence>
<keyword evidence="5" id="KW-0175">Coiled coil</keyword>
<dbReference type="OrthoDB" id="765884at2759"/>
<protein>
    <recommendedName>
        <fullName evidence="7">J domain-containing protein</fullName>
    </recommendedName>
</protein>
<dbReference type="InterPro" id="IPR011990">
    <property type="entry name" value="TPR-like_helical_dom_sf"/>
</dbReference>
<proteinExistence type="predicted"/>
<evidence type="ECO:0000256" key="5">
    <source>
        <dbReference type="SAM" id="Coils"/>
    </source>
</evidence>
<keyword evidence="2 4" id="KW-0802">TPR repeat</keyword>
<name>A0A7R9QQ14_9ACAR</name>
<reference evidence="8" key="1">
    <citation type="submission" date="2020-11" db="EMBL/GenBank/DDBJ databases">
        <authorList>
            <person name="Tran Van P."/>
        </authorList>
    </citation>
    <scope>NUCLEOTIDE SEQUENCE</scope>
</reference>
<feature type="compositionally biased region" description="Polar residues" evidence="6">
    <location>
        <begin position="1"/>
        <end position="33"/>
    </location>
</feature>
<dbReference type="EMBL" id="OC922286">
    <property type="protein sequence ID" value="CAD7654068.1"/>
    <property type="molecule type" value="Genomic_DNA"/>
</dbReference>
<keyword evidence="3" id="KW-0143">Chaperone</keyword>
<dbReference type="Gene3D" id="1.25.40.10">
    <property type="entry name" value="Tetratricopeptide repeat domain"/>
    <property type="match status" value="1"/>
</dbReference>
<evidence type="ECO:0000256" key="4">
    <source>
        <dbReference type="PROSITE-ProRule" id="PRU00339"/>
    </source>
</evidence>
<evidence type="ECO:0000256" key="1">
    <source>
        <dbReference type="ARBA" id="ARBA00022737"/>
    </source>
</evidence>
<dbReference type="SMART" id="SM00271">
    <property type="entry name" value="DnaJ"/>
    <property type="match status" value="1"/>
</dbReference>
<dbReference type="Pfam" id="PF13181">
    <property type="entry name" value="TPR_8"/>
    <property type="match status" value="1"/>
</dbReference>
<evidence type="ECO:0000256" key="2">
    <source>
        <dbReference type="ARBA" id="ARBA00022803"/>
    </source>
</evidence>
<feature type="region of interest" description="Disordered" evidence="6">
    <location>
        <begin position="1"/>
        <end position="61"/>
    </location>
</feature>
<organism evidence="8">
    <name type="scientific">Oppiella nova</name>
    <dbReference type="NCBI Taxonomy" id="334625"/>
    <lineage>
        <taxon>Eukaryota</taxon>
        <taxon>Metazoa</taxon>
        <taxon>Ecdysozoa</taxon>
        <taxon>Arthropoda</taxon>
        <taxon>Chelicerata</taxon>
        <taxon>Arachnida</taxon>
        <taxon>Acari</taxon>
        <taxon>Acariformes</taxon>
        <taxon>Sarcoptiformes</taxon>
        <taxon>Oribatida</taxon>
        <taxon>Brachypylina</taxon>
        <taxon>Oppioidea</taxon>
        <taxon>Oppiidae</taxon>
        <taxon>Oppiella</taxon>
    </lineage>
</organism>
<dbReference type="InterPro" id="IPR018253">
    <property type="entry name" value="DnaJ_domain_CS"/>
</dbReference>
<feature type="repeat" description="TPR" evidence="4">
    <location>
        <begin position="279"/>
        <end position="312"/>
    </location>
</feature>
<feature type="domain" description="J" evidence="7">
    <location>
        <begin position="450"/>
        <end position="520"/>
    </location>
</feature>
<feature type="repeat" description="TPR" evidence="4">
    <location>
        <begin position="97"/>
        <end position="130"/>
    </location>
</feature>
<dbReference type="PRINTS" id="PR00625">
    <property type="entry name" value="JDOMAIN"/>
</dbReference>
<feature type="repeat" description="TPR" evidence="4">
    <location>
        <begin position="363"/>
        <end position="396"/>
    </location>
</feature>
<dbReference type="InterPro" id="IPR019734">
    <property type="entry name" value="TPR_rpt"/>
</dbReference>
<dbReference type="SUPFAM" id="SSF46565">
    <property type="entry name" value="Chaperone J-domain"/>
    <property type="match status" value="1"/>
</dbReference>
<evidence type="ECO:0000259" key="7">
    <source>
        <dbReference type="PROSITE" id="PS50076"/>
    </source>
</evidence>
<dbReference type="PANTHER" id="PTHR45188">
    <property type="entry name" value="DNAJ PROTEIN P58IPK HOMOLOG"/>
    <property type="match status" value="1"/>
</dbReference>
<sequence>MVVSIETSPQTIAPNDRNNTTTSSPKRSVNSVRSEPKHISRRNHFVQSNGDQTTDENKATSPQHRVILEAPFVRMKEIHISPPRHPVREDSKKFRIAESKKEEGNKLYKQKKYNEAFKQYSAAIDLCPNIASYYGNRSACLMMIYKYKEALADIQKATKLDTTFMKGYLREAKCHLLFGDIASAARCLETVKSIEPNNTTLATEKKNLDLLDKYVNESKRNFDKSDYRSTLFNIKKALEIATQCTAFKLIKAECLVLLSKHSEGQEIVNDILRFDSRNADAIYVRGMALYYTDNVDKAFQHFQQVLVLNPDHERAKQVYKKAKQLLAQKQEGNNAIKENKIDDALRIYTSALTTDPLNGLTNAKIYFNRSIAYAKLKKLPEAIDDCSQAIRLDDNYIKAYLRRAKLYMDSEQYEEAVRDYETVLKREKNREHKQLLENAKLELKKSKRKDYYKILGVSKTATDDDLKKAYKVAALRHHPDRHTNASEAEKKEQEKKFKEVGEAYAVLTDPKKRSRYDNGMDLDGNGMDGGFDIDPNNLFQAFWSSGAPGGGFSSSQGPFHYTFSQGGNHSGQHGFSFNNFPF</sequence>
<dbReference type="CDD" id="cd06257">
    <property type="entry name" value="DnaJ"/>
    <property type="match status" value="1"/>
</dbReference>
<dbReference type="FunFam" id="1.25.40.10:FF:000097">
    <property type="entry name" value="DnaJ homolog subfamily C member 7 homolog"/>
    <property type="match status" value="1"/>
</dbReference>
<dbReference type="InterPro" id="IPR013105">
    <property type="entry name" value="TPR_2"/>
</dbReference>
<evidence type="ECO:0000313" key="9">
    <source>
        <dbReference type="Proteomes" id="UP000728032"/>
    </source>
</evidence>
<dbReference type="InterPro" id="IPR001623">
    <property type="entry name" value="DnaJ_domain"/>
</dbReference>
<accession>A0A7R9QQ14</accession>
<dbReference type="PROSITE" id="PS50005">
    <property type="entry name" value="TPR"/>
    <property type="match status" value="4"/>
</dbReference>
<feature type="repeat" description="TPR" evidence="4">
    <location>
        <begin position="397"/>
        <end position="430"/>
    </location>
</feature>
<gene>
    <name evidence="8" type="ORF">ONB1V03_LOCUS10718</name>
</gene>
<dbReference type="SMART" id="SM00028">
    <property type="entry name" value="TPR"/>
    <property type="match status" value="7"/>
</dbReference>
<evidence type="ECO:0000256" key="3">
    <source>
        <dbReference type="ARBA" id="ARBA00023186"/>
    </source>
</evidence>
<evidence type="ECO:0000256" key="6">
    <source>
        <dbReference type="SAM" id="MobiDB-lite"/>
    </source>
</evidence>
<dbReference type="PROSITE" id="PS50076">
    <property type="entry name" value="DNAJ_2"/>
    <property type="match status" value="1"/>
</dbReference>
<feature type="coiled-coil region" evidence="5">
    <location>
        <begin position="410"/>
        <end position="449"/>
    </location>
</feature>
<dbReference type="Gene3D" id="1.10.287.110">
    <property type="entry name" value="DnaJ domain"/>
    <property type="match status" value="1"/>
</dbReference>
<keyword evidence="1" id="KW-0677">Repeat</keyword>
<dbReference type="PROSITE" id="PS00636">
    <property type="entry name" value="DNAJ_1"/>
    <property type="match status" value="1"/>
</dbReference>
<dbReference type="Pfam" id="PF13174">
    <property type="entry name" value="TPR_6"/>
    <property type="match status" value="1"/>
</dbReference>
<dbReference type="PANTHER" id="PTHR45188:SF2">
    <property type="entry name" value="DNAJ HOMOLOG SUBFAMILY C MEMBER 7"/>
    <property type="match status" value="1"/>
</dbReference>
<dbReference type="EMBL" id="CAJPVJ010007461">
    <property type="protein sequence ID" value="CAG2171255.1"/>
    <property type="molecule type" value="Genomic_DNA"/>
</dbReference>
<dbReference type="Pfam" id="PF07719">
    <property type="entry name" value="TPR_2"/>
    <property type="match status" value="1"/>
</dbReference>
<dbReference type="AlphaFoldDB" id="A0A7R9QQ14"/>
<dbReference type="InterPro" id="IPR036869">
    <property type="entry name" value="J_dom_sf"/>
</dbReference>
<dbReference type="Pfam" id="PF00226">
    <property type="entry name" value="DnaJ"/>
    <property type="match status" value="1"/>
</dbReference>
<dbReference type="Proteomes" id="UP000728032">
    <property type="component" value="Unassembled WGS sequence"/>
</dbReference>